<protein>
    <submittedName>
        <fullName evidence="1">Uncharacterized protein</fullName>
    </submittedName>
</protein>
<accession>A0A0E9XHN8</accession>
<dbReference type="EMBL" id="GBXM01007359">
    <property type="protein sequence ID" value="JAI01219.1"/>
    <property type="molecule type" value="Transcribed_RNA"/>
</dbReference>
<reference evidence="1" key="2">
    <citation type="journal article" date="2015" name="Fish Shellfish Immunol.">
        <title>Early steps in the European eel (Anguilla anguilla)-Vibrio vulnificus interaction in the gills: Role of the RtxA13 toxin.</title>
        <authorList>
            <person name="Callol A."/>
            <person name="Pajuelo D."/>
            <person name="Ebbesson L."/>
            <person name="Teles M."/>
            <person name="MacKenzie S."/>
            <person name="Amaro C."/>
        </authorList>
    </citation>
    <scope>NUCLEOTIDE SEQUENCE</scope>
</reference>
<name>A0A0E9XHN8_ANGAN</name>
<proteinExistence type="predicted"/>
<reference evidence="1" key="1">
    <citation type="submission" date="2014-11" db="EMBL/GenBank/DDBJ databases">
        <authorList>
            <person name="Amaro Gonzalez C."/>
        </authorList>
    </citation>
    <scope>NUCLEOTIDE SEQUENCE</scope>
</reference>
<evidence type="ECO:0000313" key="1">
    <source>
        <dbReference type="EMBL" id="JAI01219.1"/>
    </source>
</evidence>
<dbReference type="AlphaFoldDB" id="A0A0E9XHN8"/>
<organism evidence="1">
    <name type="scientific">Anguilla anguilla</name>
    <name type="common">European freshwater eel</name>
    <name type="synonym">Muraena anguilla</name>
    <dbReference type="NCBI Taxonomy" id="7936"/>
    <lineage>
        <taxon>Eukaryota</taxon>
        <taxon>Metazoa</taxon>
        <taxon>Chordata</taxon>
        <taxon>Craniata</taxon>
        <taxon>Vertebrata</taxon>
        <taxon>Euteleostomi</taxon>
        <taxon>Actinopterygii</taxon>
        <taxon>Neopterygii</taxon>
        <taxon>Teleostei</taxon>
        <taxon>Anguilliformes</taxon>
        <taxon>Anguillidae</taxon>
        <taxon>Anguilla</taxon>
    </lineage>
</organism>
<sequence>MTLSVPSLWWRLSGCLPPAGGCRCATCPRPPPALGSLDQHNLSRYLYEVTSC</sequence>